<proteinExistence type="predicted"/>
<sequence>AKLLQKVVDAHKLTKPSSKKDYGAFVELAACCLPPNYSPIAVDLVTLEEEILHSVDALTIKNIPFEHLQLPANFWKSFCNAAKTNSAEALKILLEMENKKINEIEKLLKNVETDLLEFLKKRGPHTFESEEAAIVELTGANKVGKGDLIKALKATNWLNNRKRDGPNWKGMQKLVQSYFEKQMIFNNIIFVDEVDDELISTQNLIITQNHTAEFKNLLEKYHGNFILLMVGGLGEDPPNTPNIQQTAMFKILLEDPVIIDKVVDYIPETSAKFYLFLPNTPASNDIEKFQFLSQLALTKNCPLATDWTLQTFPLIAKLSAEYEKVLLCNTSWKLTKQLLSDLKYFKQITVTGNEELKHLVLNSVSISEAEDETSVLPNEGEDNEESGGQSQISEY</sequence>
<dbReference type="WBParaSite" id="PS1159_v2.g372.t1">
    <property type="protein sequence ID" value="PS1159_v2.g372.t1"/>
    <property type="gene ID" value="PS1159_v2.g372"/>
</dbReference>
<accession>A0AC35GCY8</accession>
<dbReference type="Proteomes" id="UP000887580">
    <property type="component" value="Unplaced"/>
</dbReference>
<protein>
    <submittedName>
        <fullName evidence="2">Uncharacterized protein</fullName>
    </submittedName>
</protein>
<name>A0AC35GCY8_9BILA</name>
<evidence type="ECO:0000313" key="1">
    <source>
        <dbReference type="Proteomes" id="UP000887580"/>
    </source>
</evidence>
<reference evidence="2" key="1">
    <citation type="submission" date="2022-11" db="UniProtKB">
        <authorList>
            <consortium name="WormBaseParasite"/>
        </authorList>
    </citation>
    <scope>IDENTIFICATION</scope>
</reference>
<organism evidence="1 2">
    <name type="scientific">Panagrolaimus sp. PS1159</name>
    <dbReference type="NCBI Taxonomy" id="55785"/>
    <lineage>
        <taxon>Eukaryota</taxon>
        <taxon>Metazoa</taxon>
        <taxon>Ecdysozoa</taxon>
        <taxon>Nematoda</taxon>
        <taxon>Chromadorea</taxon>
        <taxon>Rhabditida</taxon>
        <taxon>Tylenchina</taxon>
        <taxon>Panagrolaimomorpha</taxon>
        <taxon>Panagrolaimoidea</taxon>
        <taxon>Panagrolaimidae</taxon>
        <taxon>Panagrolaimus</taxon>
    </lineage>
</organism>
<evidence type="ECO:0000313" key="2">
    <source>
        <dbReference type="WBParaSite" id="PS1159_v2.g372.t1"/>
    </source>
</evidence>